<dbReference type="GO" id="GO:0016491">
    <property type="term" value="F:oxidoreductase activity"/>
    <property type="evidence" value="ECO:0007669"/>
    <property type="project" value="UniProtKB-KW"/>
</dbReference>
<dbReference type="EMBL" id="ML977579">
    <property type="protein sequence ID" value="KAF2002041.1"/>
    <property type="molecule type" value="Genomic_DNA"/>
</dbReference>
<dbReference type="AlphaFoldDB" id="A0A6A5WPD6"/>
<dbReference type="OrthoDB" id="191139at2759"/>
<gene>
    <name evidence="3" type="ORF">P154DRAFT_618805</name>
</gene>
<dbReference type="Gene3D" id="3.40.50.720">
    <property type="entry name" value="NAD(P)-binding Rossmann-like Domain"/>
    <property type="match status" value="1"/>
</dbReference>
<accession>A0A6A5WPD6</accession>
<name>A0A6A5WPD6_9PLEO</name>
<organism evidence="3 4">
    <name type="scientific">Amniculicola lignicola CBS 123094</name>
    <dbReference type="NCBI Taxonomy" id="1392246"/>
    <lineage>
        <taxon>Eukaryota</taxon>
        <taxon>Fungi</taxon>
        <taxon>Dikarya</taxon>
        <taxon>Ascomycota</taxon>
        <taxon>Pezizomycotina</taxon>
        <taxon>Dothideomycetes</taxon>
        <taxon>Pleosporomycetidae</taxon>
        <taxon>Pleosporales</taxon>
        <taxon>Amniculicolaceae</taxon>
        <taxon>Amniculicola</taxon>
    </lineage>
</organism>
<evidence type="ECO:0000313" key="3">
    <source>
        <dbReference type="EMBL" id="KAF2002041.1"/>
    </source>
</evidence>
<evidence type="ECO:0000313" key="4">
    <source>
        <dbReference type="Proteomes" id="UP000799779"/>
    </source>
</evidence>
<dbReference type="SUPFAM" id="SSF51735">
    <property type="entry name" value="NAD(P)-binding Rossmann-fold domains"/>
    <property type="match status" value="1"/>
</dbReference>
<dbReference type="PANTHER" id="PTHR24320:SF274">
    <property type="entry name" value="CHAIN DEHYDROGENASE, PUTATIVE (AFU_ORTHOLOGUE AFUA_4G00440)-RELATED"/>
    <property type="match status" value="1"/>
</dbReference>
<proteinExistence type="inferred from homology"/>
<dbReference type="Proteomes" id="UP000799779">
    <property type="component" value="Unassembled WGS sequence"/>
</dbReference>
<evidence type="ECO:0000256" key="2">
    <source>
        <dbReference type="ARBA" id="ARBA00023002"/>
    </source>
</evidence>
<dbReference type="PRINTS" id="PR00081">
    <property type="entry name" value="GDHRDH"/>
</dbReference>
<dbReference type="Pfam" id="PF00106">
    <property type="entry name" value="adh_short"/>
    <property type="match status" value="1"/>
</dbReference>
<evidence type="ECO:0000256" key="1">
    <source>
        <dbReference type="ARBA" id="ARBA00006484"/>
    </source>
</evidence>
<dbReference type="PANTHER" id="PTHR24320">
    <property type="entry name" value="RETINOL DEHYDROGENASE"/>
    <property type="match status" value="1"/>
</dbReference>
<keyword evidence="4" id="KW-1185">Reference proteome</keyword>
<sequence length="263" mass="28450">MARILITGSSDGLGLLTAKRLLQSSHKVTLHARNPARAQSTQSACPNATAIVTGDLSSLAQTKQLAKDINALGPFDTIIHNAGLYRGPYRETEDGIPALAAVNTVAPYVLSCLIERPKRVVFLSSSMHYSADVESALEDPFWVGKGEKGWSDNQAYCNSKLHSVILARRFAELWPETVVTVMDPGWVATKMGGKSAPGDPELAVQTYVLLALGEEGSARVRSGSYWTPGGKEDEPKSGVKWEESAERLFKACREFSEVGIKDT</sequence>
<reference evidence="3" key="1">
    <citation type="journal article" date="2020" name="Stud. Mycol.">
        <title>101 Dothideomycetes genomes: a test case for predicting lifestyles and emergence of pathogens.</title>
        <authorList>
            <person name="Haridas S."/>
            <person name="Albert R."/>
            <person name="Binder M."/>
            <person name="Bloem J."/>
            <person name="Labutti K."/>
            <person name="Salamov A."/>
            <person name="Andreopoulos B."/>
            <person name="Baker S."/>
            <person name="Barry K."/>
            <person name="Bills G."/>
            <person name="Bluhm B."/>
            <person name="Cannon C."/>
            <person name="Castanera R."/>
            <person name="Culley D."/>
            <person name="Daum C."/>
            <person name="Ezra D."/>
            <person name="Gonzalez J."/>
            <person name="Henrissat B."/>
            <person name="Kuo A."/>
            <person name="Liang C."/>
            <person name="Lipzen A."/>
            <person name="Lutzoni F."/>
            <person name="Magnuson J."/>
            <person name="Mondo S."/>
            <person name="Nolan M."/>
            <person name="Ohm R."/>
            <person name="Pangilinan J."/>
            <person name="Park H.-J."/>
            <person name="Ramirez L."/>
            <person name="Alfaro M."/>
            <person name="Sun H."/>
            <person name="Tritt A."/>
            <person name="Yoshinaga Y."/>
            <person name="Zwiers L.-H."/>
            <person name="Turgeon B."/>
            <person name="Goodwin S."/>
            <person name="Spatafora J."/>
            <person name="Crous P."/>
            <person name="Grigoriev I."/>
        </authorList>
    </citation>
    <scope>NUCLEOTIDE SEQUENCE</scope>
    <source>
        <strain evidence="3">CBS 123094</strain>
    </source>
</reference>
<protein>
    <submittedName>
        <fullName evidence="3">Short-chain dehydrogenase</fullName>
    </submittedName>
</protein>
<dbReference type="InterPro" id="IPR036291">
    <property type="entry name" value="NAD(P)-bd_dom_sf"/>
</dbReference>
<comment type="similarity">
    <text evidence="1">Belongs to the short-chain dehydrogenases/reductases (SDR) family.</text>
</comment>
<dbReference type="InterPro" id="IPR002347">
    <property type="entry name" value="SDR_fam"/>
</dbReference>
<keyword evidence="2" id="KW-0560">Oxidoreductase</keyword>